<dbReference type="PANTHER" id="PTHR35391:SF5">
    <property type="entry name" value="DUF6590 DOMAIN-CONTAINING PROTEIN"/>
    <property type="match status" value="1"/>
</dbReference>
<dbReference type="PANTHER" id="PTHR35391">
    <property type="entry name" value="C2H2-TYPE DOMAIN-CONTAINING PROTEIN-RELATED"/>
    <property type="match status" value="1"/>
</dbReference>
<keyword evidence="4" id="KW-1185">Reference proteome</keyword>
<organism evidence="3 4">
    <name type="scientific">Penicillium canariense</name>
    <dbReference type="NCBI Taxonomy" id="189055"/>
    <lineage>
        <taxon>Eukaryota</taxon>
        <taxon>Fungi</taxon>
        <taxon>Dikarya</taxon>
        <taxon>Ascomycota</taxon>
        <taxon>Pezizomycotina</taxon>
        <taxon>Eurotiomycetes</taxon>
        <taxon>Eurotiomycetidae</taxon>
        <taxon>Eurotiales</taxon>
        <taxon>Aspergillaceae</taxon>
        <taxon>Penicillium</taxon>
    </lineage>
</organism>
<protein>
    <recommendedName>
        <fullName evidence="2">Prion-inhibition and propagation HeLo domain-containing protein</fullName>
    </recommendedName>
</protein>
<reference evidence="3" key="1">
    <citation type="submission" date="2022-11" db="EMBL/GenBank/DDBJ databases">
        <authorList>
            <person name="Petersen C."/>
        </authorList>
    </citation>
    <scope>NUCLEOTIDE SEQUENCE</scope>
    <source>
        <strain evidence="3">IBT 26290</strain>
    </source>
</reference>
<dbReference type="InterPro" id="IPR029498">
    <property type="entry name" value="HeLo_dom"/>
</dbReference>
<evidence type="ECO:0000313" key="4">
    <source>
        <dbReference type="Proteomes" id="UP001149163"/>
    </source>
</evidence>
<dbReference type="OrthoDB" id="6133115at2759"/>
<dbReference type="GeneID" id="81422342"/>
<evidence type="ECO:0000313" key="3">
    <source>
        <dbReference type="EMBL" id="KAJ5175164.1"/>
    </source>
</evidence>
<dbReference type="AlphaFoldDB" id="A0A9W9ICR6"/>
<evidence type="ECO:0000256" key="1">
    <source>
        <dbReference type="SAM" id="MobiDB-lite"/>
    </source>
</evidence>
<dbReference type="Gene3D" id="1.20.120.1020">
    <property type="entry name" value="Prion-inhibition and propagation, HeLo domain"/>
    <property type="match status" value="1"/>
</dbReference>
<accession>A0A9W9ICR6</accession>
<evidence type="ECO:0000259" key="2">
    <source>
        <dbReference type="Pfam" id="PF14479"/>
    </source>
</evidence>
<gene>
    <name evidence="3" type="ORF">N7482_001041</name>
</gene>
<sequence>MDDIGTLSTSCARCFDTLTRSLRTSSDEFKSQMMPMAIENEYARFMIWAGNLGALQRGRSSLDARLRDSVVLRAAVLKFLGQLQDSLSQSAEITTGLRLPYEQGGDVPHGPDEEIEDNSDRSDSSSDLGTGELAERLDEIKDVMEHLYRLSFKIRNTRYRSLTKKALLMKEENPQTGKDLFSAYAIFDRRHVQESLDHLRRCPSTKEFAAEPARDPNDGFLDILDAGDRLLDGDDFLRDRLAKAITHRRMYFAYWRRHALKLSHSADELAPHQNSTTLVKPAEPFSKPPITPPISGNFIPTPGPKTMVSGTDFSMYNRELDDQLDTETVITYATTAYDVDGKSPELPPPPPDAAGQSEFVCPYCWVACPSRQGEGKSWQ</sequence>
<comment type="caution">
    <text evidence="3">The sequence shown here is derived from an EMBL/GenBank/DDBJ whole genome shotgun (WGS) entry which is preliminary data.</text>
</comment>
<dbReference type="InterPro" id="IPR038305">
    <property type="entry name" value="HeLo_sf"/>
</dbReference>
<feature type="region of interest" description="Disordered" evidence="1">
    <location>
        <begin position="98"/>
        <end position="129"/>
    </location>
</feature>
<dbReference type="RefSeq" id="XP_056546772.1">
    <property type="nucleotide sequence ID" value="XM_056683166.1"/>
</dbReference>
<reference evidence="3" key="2">
    <citation type="journal article" date="2023" name="IMA Fungus">
        <title>Comparative genomic study of the Penicillium genus elucidates a diverse pangenome and 15 lateral gene transfer events.</title>
        <authorList>
            <person name="Petersen C."/>
            <person name="Sorensen T."/>
            <person name="Nielsen M.R."/>
            <person name="Sondergaard T.E."/>
            <person name="Sorensen J.L."/>
            <person name="Fitzpatrick D.A."/>
            <person name="Frisvad J.C."/>
            <person name="Nielsen K.L."/>
        </authorList>
    </citation>
    <scope>NUCLEOTIDE SEQUENCE</scope>
    <source>
        <strain evidence="3">IBT 26290</strain>
    </source>
</reference>
<proteinExistence type="predicted"/>
<dbReference type="Pfam" id="PF14479">
    <property type="entry name" value="HeLo"/>
    <property type="match status" value="1"/>
</dbReference>
<dbReference type="EMBL" id="JAPQKN010000001">
    <property type="protein sequence ID" value="KAJ5175164.1"/>
    <property type="molecule type" value="Genomic_DNA"/>
</dbReference>
<name>A0A9W9ICR6_9EURO</name>
<dbReference type="Proteomes" id="UP001149163">
    <property type="component" value="Unassembled WGS sequence"/>
</dbReference>
<feature type="domain" description="Prion-inhibition and propagation HeLo" evidence="2">
    <location>
        <begin position="8"/>
        <end position="145"/>
    </location>
</feature>